<proteinExistence type="predicted"/>
<dbReference type="AlphaFoldDB" id="A0A484AVZ7"/>
<sequence>MEEESKRSSSDWSCQPQPQSQPQPTATPTDKGAAGDGTAAVPGDAPAPMVADDNDPNRAPTNPVKLFAWICAQNFPQLEDELPPPGFDEVGAMEDTDSESDDNDSDSDMDLDAEFRCNCCDKLLFSLDDSLGQRSIGTQTALAAVAAAAAAARQLRAQLLAEHTRDQVDGQTQTEEGDIGVQQQAQDPGQVESSLLAAVRRSFSMQLRGRSVWGMLKALLVLVSLLHGCYLMGDCICRLSMLRDLMDRAPFICTPAPPPPPRSLPAFIWGQLGRLARKLHIV</sequence>
<feature type="region of interest" description="Disordered" evidence="1">
    <location>
        <begin position="166"/>
        <end position="187"/>
    </location>
</feature>
<feature type="transmembrane region" description="Helical" evidence="2">
    <location>
        <begin position="211"/>
        <end position="233"/>
    </location>
</feature>
<gene>
    <name evidence="3" type="ORF">AWZ03_012801</name>
</gene>
<evidence type="ECO:0000313" key="4">
    <source>
        <dbReference type="Proteomes" id="UP000295192"/>
    </source>
</evidence>
<evidence type="ECO:0000256" key="1">
    <source>
        <dbReference type="SAM" id="MobiDB-lite"/>
    </source>
</evidence>
<keyword evidence="2" id="KW-0812">Transmembrane</keyword>
<keyword evidence="4" id="KW-1185">Reference proteome</keyword>
<dbReference type="EMBL" id="LSRL02000484">
    <property type="protein sequence ID" value="TDG40779.1"/>
    <property type="molecule type" value="Genomic_DNA"/>
</dbReference>
<feature type="region of interest" description="Disordered" evidence="1">
    <location>
        <begin position="78"/>
        <end position="109"/>
    </location>
</feature>
<keyword evidence="2" id="KW-1133">Transmembrane helix</keyword>
<feature type="compositionally biased region" description="Low complexity" evidence="1">
    <location>
        <begin position="10"/>
        <end position="40"/>
    </location>
</feature>
<protein>
    <submittedName>
        <fullName evidence="3">Uncharacterized protein</fullName>
    </submittedName>
</protein>
<evidence type="ECO:0000256" key="2">
    <source>
        <dbReference type="SAM" id="Phobius"/>
    </source>
</evidence>
<organism evidence="3 4">
    <name type="scientific">Drosophila navojoa</name>
    <name type="common">Fruit fly</name>
    <dbReference type="NCBI Taxonomy" id="7232"/>
    <lineage>
        <taxon>Eukaryota</taxon>
        <taxon>Metazoa</taxon>
        <taxon>Ecdysozoa</taxon>
        <taxon>Arthropoda</taxon>
        <taxon>Hexapoda</taxon>
        <taxon>Insecta</taxon>
        <taxon>Pterygota</taxon>
        <taxon>Neoptera</taxon>
        <taxon>Endopterygota</taxon>
        <taxon>Diptera</taxon>
        <taxon>Brachycera</taxon>
        <taxon>Muscomorpha</taxon>
        <taxon>Ephydroidea</taxon>
        <taxon>Drosophilidae</taxon>
        <taxon>Drosophila</taxon>
    </lineage>
</organism>
<evidence type="ECO:0000313" key="3">
    <source>
        <dbReference type="EMBL" id="TDG40779.1"/>
    </source>
</evidence>
<accession>A0A484AVZ7</accession>
<feature type="region of interest" description="Disordered" evidence="1">
    <location>
        <begin position="1"/>
        <end position="59"/>
    </location>
</feature>
<comment type="caution">
    <text evidence="3">The sequence shown here is derived from an EMBL/GenBank/DDBJ whole genome shotgun (WGS) entry which is preliminary data.</text>
</comment>
<name>A0A484AVZ7_DRONA</name>
<keyword evidence="2" id="KW-0472">Membrane</keyword>
<dbReference type="Proteomes" id="UP000295192">
    <property type="component" value="Unassembled WGS sequence"/>
</dbReference>
<reference evidence="3 4" key="1">
    <citation type="journal article" date="2019" name="J. Hered.">
        <title>An Improved Genome Assembly for Drosophila navojoa, the Basal Species in the mojavensis Cluster.</title>
        <authorList>
            <person name="Vanderlinde T."/>
            <person name="Dupim E.G."/>
            <person name="Nazario-Yepiz N.O."/>
            <person name="Carvalho A.B."/>
        </authorList>
    </citation>
    <scope>NUCLEOTIDE SEQUENCE [LARGE SCALE GENOMIC DNA]</scope>
    <source>
        <strain evidence="3">Navoj_Jal97</strain>
        <tissue evidence="3">Whole organism</tissue>
    </source>
</reference>
<feature type="compositionally biased region" description="Acidic residues" evidence="1">
    <location>
        <begin position="91"/>
        <end position="109"/>
    </location>
</feature>
<dbReference type="OMA" id="SLLHGCY"/>